<dbReference type="UniPathway" id="UPA00906">
    <property type="reaction ID" value="UER00896"/>
</dbReference>
<dbReference type="GO" id="GO:0005737">
    <property type="term" value="C:cytoplasm"/>
    <property type="evidence" value="ECO:0007669"/>
    <property type="project" value="UniProtKB-SubCell"/>
</dbReference>
<accession>A0A402AIL1</accession>
<dbReference type="InterPro" id="IPR015424">
    <property type="entry name" value="PyrdxlP-dep_Trfase"/>
</dbReference>
<evidence type="ECO:0000313" key="12">
    <source>
        <dbReference type="Proteomes" id="UP000287188"/>
    </source>
</evidence>
<dbReference type="NCBIfam" id="TIGR00474">
    <property type="entry name" value="selA"/>
    <property type="match status" value="1"/>
</dbReference>
<comment type="cofactor">
    <cofactor evidence="1 8 9">
        <name>pyridoxal 5'-phosphate</name>
        <dbReference type="ChEBI" id="CHEBI:597326"/>
    </cofactor>
</comment>
<evidence type="ECO:0000256" key="7">
    <source>
        <dbReference type="ARBA" id="ARBA00044507"/>
    </source>
</evidence>
<dbReference type="Gene3D" id="3.40.640.10">
    <property type="entry name" value="Type I PLP-dependent aspartate aminotransferase-like (Major domain)"/>
    <property type="match status" value="1"/>
</dbReference>
<evidence type="ECO:0000256" key="6">
    <source>
        <dbReference type="ARBA" id="ARBA00023266"/>
    </source>
</evidence>
<comment type="similarity">
    <text evidence="7 8">Belongs to the SelA family.</text>
</comment>
<keyword evidence="3 8" id="KW-0808">Transferase</keyword>
<comment type="pathway">
    <text evidence="8">Aminoacyl-tRNA biosynthesis; selenocysteinyl-tRNA(Sec) biosynthesis; selenocysteinyl-tRNA(Sec) from L-seryl-tRNA(Sec) (bacterial route): step 1/1.</text>
</comment>
<protein>
    <recommendedName>
        <fullName evidence="8">L-seryl-tRNA(Sec) selenium transferase</fullName>
        <ecNumber evidence="8">2.9.1.1</ecNumber>
    </recommendedName>
    <alternativeName>
        <fullName evidence="8">Selenocysteine synthase</fullName>
        <shortName evidence="8">Sec synthase</shortName>
    </alternativeName>
    <alternativeName>
        <fullName evidence="8">Selenocysteinyl-tRNA(Sec) synthase</fullName>
    </alternativeName>
</protein>
<keyword evidence="6 8" id="KW-0711">Selenium</keyword>
<evidence type="ECO:0000256" key="2">
    <source>
        <dbReference type="ARBA" id="ARBA00022490"/>
    </source>
</evidence>
<organism evidence="11 12">
    <name type="scientific">Dictyobacter kobayashii</name>
    <dbReference type="NCBI Taxonomy" id="2014872"/>
    <lineage>
        <taxon>Bacteria</taxon>
        <taxon>Bacillati</taxon>
        <taxon>Chloroflexota</taxon>
        <taxon>Ktedonobacteria</taxon>
        <taxon>Ktedonobacterales</taxon>
        <taxon>Dictyobacteraceae</taxon>
        <taxon>Dictyobacter</taxon>
    </lineage>
</organism>
<dbReference type="Pfam" id="PF12390">
    <property type="entry name" value="Se-cys_synth_N"/>
    <property type="match status" value="1"/>
</dbReference>
<comment type="subcellular location">
    <subcellularLocation>
        <location evidence="8">Cytoplasm</location>
    </subcellularLocation>
</comment>
<dbReference type="GO" id="GO:0004125">
    <property type="term" value="F:L-seryl-tRNA(Sec) selenium transferase activity"/>
    <property type="evidence" value="ECO:0007669"/>
    <property type="project" value="UniProtKB-UniRule"/>
</dbReference>
<proteinExistence type="inferred from homology"/>
<dbReference type="InterPro" id="IPR004534">
    <property type="entry name" value="SelA_trans"/>
</dbReference>
<feature type="modified residue" description="N6-(pyridoxal phosphate)lysine" evidence="8 9">
    <location>
        <position position="293"/>
    </location>
</feature>
<evidence type="ECO:0000256" key="3">
    <source>
        <dbReference type="ARBA" id="ARBA00022679"/>
    </source>
</evidence>
<dbReference type="Pfam" id="PF03841">
    <property type="entry name" value="SelA"/>
    <property type="match status" value="1"/>
</dbReference>
<reference evidence="12" key="1">
    <citation type="submission" date="2018-12" db="EMBL/GenBank/DDBJ databases">
        <title>Tengunoibacter tsumagoiensis gen. nov., sp. nov., Dictyobacter kobayashii sp. nov., D. alpinus sp. nov., and D. joshuensis sp. nov. and description of Dictyobacteraceae fam. nov. within the order Ktedonobacterales isolated from Tengu-no-mugimeshi.</title>
        <authorList>
            <person name="Wang C.M."/>
            <person name="Zheng Y."/>
            <person name="Sakai Y."/>
            <person name="Toyoda A."/>
            <person name="Minakuchi Y."/>
            <person name="Abe K."/>
            <person name="Yokota A."/>
            <person name="Yabe S."/>
        </authorList>
    </citation>
    <scope>NUCLEOTIDE SEQUENCE [LARGE SCALE GENOMIC DNA]</scope>
    <source>
        <strain evidence="12">Uno11</strain>
    </source>
</reference>
<dbReference type="GO" id="GO:0001514">
    <property type="term" value="P:selenocysteine incorporation"/>
    <property type="evidence" value="ECO:0007669"/>
    <property type="project" value="UniProtKB-UniRule"/>
</dbReference>
<dbReference type="EMBL" id="BIFS01000001">
    <property type="protein sequence ID" value="GCE18946.1"/>
    <property type="molecule type" value="Genomic_DNA"/>
</dbReference>
<dbReference type="GO" id="GO:0001717">
    <property type="term" value="P:conversion of seryl-tRNAsec to selenocys-tRNAsec"/>
    <property type="evidence" value="ECO:0007669"/>
    <property type="project" value="UniProtKB-UniRule"/>
</dbReference>
<comment type="catalytic activity">
    <reaction evidence="8">
        <text>L-seryl-tRNA(Sec) + selenophosphate + H(+) = L-selenocysteinyl-tRNA(Sec) + phosphate</text>
        <dbReference type="Rhea" id="RHEA:22728"/>
        <dbReference type="Rhea" id="RHEA-COMP:9742"/>
        <dbReference type="Rhea" id="RHEA-COMP:9743"/>
        <dbReference type="ChEBI" id="CHEBI:15378"/>
        <dbReference type="ChEBI" id="CHEBI:16144"/>
        <dbReference type="ChEBI" id="CHEBI:43474"/>
        <dbReference type="ChEBI" id="CHEBI:78533"/>
        <dbReference type="ChEBI" id="CHEBI:78573"/>
        <dbReference type="EC" id="2.9.1.1"/>
    </reaction>
</comment>
<evidence type="ECO:0000256" key="8">
    <source>
        <dbReference type="HAMAP-Rule" id="MF_00423"/>
    </source>
</evidence>
<evidence type="ECO:0000256" key="5">
    <source>
        <dbReference type="ARBA" id="ARBA00022917"/>
    </source>
</evidence>
<dbReference type="PANTHER" id="PTHR32328">
    <property type="entry name" value="L-SERYL-TRNA(SEC) SELENIUM TRANSFERASE"/>
    <property type="match status" value="1"/>
</dbReference>
<dbReference type="AlphaFoldDB" id="A0A402AIL1"/>
<dbReference type="InterPro" id="IPR025862">
    <property type="entry name" value="SelA_trans_N_dom"/>
</dbReference>
<sequence>MTLDQNQFRLLPSVDELLHTPQGEAMTLTFSHALTVSALRLSVSQARDAIRAGGTCPSLESLLAAAELSLKQQFHPQLRPVINATGVIINTNLGRAPLSQAALLAVQQVSSGYSNLEYDVELGTRGSRHVHVGALLRELTGAEAALVTNNNAAAVLLGLSALALGREVVISRGQLVEIGGGFRVPDVMRQSGCQLVEVGTTNRTRIADYVSAITERTAVLLAVHPSNFLITGFTESTSIAALAEVAQERGLLVMDDLGSGCLLECEKYGLAHEPTPQESLAAGADLVCFSGDKLLGGPQAGILLGKAEVIARLAKHPLMRAVRIDKMTLAALETTLRHYQRGEAETQIPVWRMIAARPEKIARRAADWAHQLTALGLAVHTQPGQSTIGGGSLPGETLPTTLLALDATSLSLSLETISQRLRSHSTPIITRISRDTLYLDPRTVLEEQDTEIIAALLVILAA</sequence>
<evidence type="ECO:0000259" key="10">
    <source>
        <dbReference type="Pfam" id="PF12390"/>
    </source>
</evidence>
<comment type="function">
    <text evidence="8">Converts seryl-tRNA(Sec) to selenocysteinyl-tRNA(Sec) required for selenoprotein biosynthesis.</text>
</comment>
<dbReference type="SUPFAM" id="SSF53383">
    <property type="entry name" value="PLP-dependent transferases"/>
    <property type="match status" value="1"/>
</dbReference>
<dbReference type="InterPro" id="IPR018319">
    <property type="entry name" value="SelA-like"/>
</dbReference>
<dbReference type="HAMAP" id="MF_00423">
    <property type="entry name" value="SelA"/>
    <property type="match status" value="1"/>
</dbReference>
<dbReference type="Gene3D" id="3.90.1150.180">
    <property type="match status" value="1"/>
</dbReference>
<keyword evidence="4 8" id="KW-0663">Pyridoxal phosphate</keyword>
<evidence type="ECO:0000313" key="11">
    <source>
        <dbReference type="EMBL" id="GCE18946.1"/>
    </source>
</evidence>
<dbReference type="RefSeq" id="WP_126550601.1">
    <property type="nucleotide sequence ID" value="NZ_BIFS01000001.1"/>
</dbReference>
<keyword evidence="12" id="KW-1185">Reference proteome</keyword>
<dbReference type="PANTHER" id="PTHR32328:SF0">
    <property type="entry name" value="L-SERYL-TRNA(SEC) SELENIUM TRANSFERASE"/>
    <property type="match status" value="1"/>
</dbReference>
<evidence type="ECO:0000256" key="4">
    <source>
        <dbReference type="ARBA" id="ARBA00022898"/>
    </source>
</evidence>
<comment type="caution">
    <text evidence="11">The sequence shown here is derived from an EMBL/GenBank/DDBJ whole genome shotgun (WGS) entry which is preliminary data.</text>
</comment>
<feature type="domain" description="L-seryl-tRNA selenium transferase N-terminal" evidence="10">
    <location>
        <begin position="8"/>
        <end position="47"/>
    </location>
</feature>
<evidence type="ECO:0000256" key="1">
    <source>
        <dbReference type="ARBA" id="ARBA00001933"/>
    </source>
</evidence>
<dbReference type="OrthoDB" id="9787096at2"/>
<keyword evidence="5 8" id="KW-0648">Protein biosynthesis</keyword>
<dbReference type="Proteomes" id="UP000287188">
    <property type="component" value="Unassembled WGS sequence"/>
</dbReference>
<gene>
    <name evidence="8 11" type="primary">selA</name>
    <name evidence="11" type="ORF">KDK_27460</name>
</gene>
<dbReference type="InterPro" id="IPR015421">
    <property type="entry name" value="PyrdxlP-dep_Trfase_major"/>
</dbReference>
<evidence type="ECO:0000256" key="9">
    <source>
        <dbReference type="PIRSR" id="PIRSR618319-50"/>
    </source>
</evidence>
<dbReference type="EC" id="2.9.1.1" evidence="8"/>
<keyword evidence="2 8" id="KW-0963">Cytoplasm</keyword>
<name>A0A402AIL1_9CHLR</name>